<dbReference type="GO" id="GO:0005634">
    <property type="term" value="C:nucleus"/>
    <property type="evidence" value="ECO:0007669"/>
    <property type="project" value="TreeGrafter"/>
</dbReference>
<evidence type="ECO:0000256" key="7">
    <source>
        <dbReference type="SAM" id="MobiDB-lite"/>
    </source>
</evidence>
<keyword evidence="4" id="KW-0833">Ubl conjugation pathway</keyword>
<evidence type="ECO:0000256" key="1">
    <source>
        <dbReference type="ARBA" id="ARBA00004906"/>
    </source>
</evidence>
<comment type="caution">
    <text evidence="9">The sequence shown here is derived from an EMBL/GenBank/DDBJ whole genome shotgun (WGS) entry which is preliminary data.</text>
</comment>
<dbReference type="PANTHER" id="PTHR15493">
    <property type="entry name" value="F-BOX ONLY PROTEIN 5 AND 43"/>
    <property type="match status" value="1"/>
</dbReference>
<sequence length="703" mass="77910">MECSLRPDAHFQSRKDLQYGACHDSGYLDSGYSPKMESGDKFALSKCFSSDGFHEMPKENLSQKCEPLSPRKNRLKEGVRSPQKDILKEQPLQNGWCETPKVSKRGPSLRRRLLMSKSEGKTADNTKTPCAKRTDSSVNVRTDRCSNVVCDSPDAFTIGALATSTLKPEDVLLSSRKRRLLFSLVKTSTLEDGKCNTTSLPLFERKASAASLSDADLEESIISSDRLSTEMLETPRYSRLTPSVKENFQTPVNNNVAANLSDSLSVLSTPSSTPTHKHYDHDTPSSTPTHKHYDHDTPSSTPTLKHCDRSVSEDSGFSSLALDKSQDSTVDNDGSFQELLLSSGSSRCKETPSRLAEMKRRSRLERQRRLSTLREGGSQSEGDRDVRALAAHRTHHREKNLTSQAHLERSIFKEDDSDVFLDVTPPKTATVKLEDLSFTPALQMVQALAQKTSGMLLEQTSLEELLRASEKEAFRTTMPLAGLIGRKMGLGKVDIFTELKKKNLRHILAMILNQLSSEDVYRVGQVSDSWNEIVVQNKMSNCRRRHYLMDVKAALELGSAVHVPDAETRLTLLSRSALKSVQAQSRTPSSSTRGTPQSATGTGSLTPVQHNSASKQDMFVQVAKTLFSDECLKPCPRCRHPARCHSVKMEGVCSRVDCGFQFCTGCLCAFHGSKECASVSAMRRSKKDVLPGSAQSKRNVRRL</sequence>
<evidence type="ECO:0000256" key="3">
    <source>
        <dbReference type="ARBA" id="ARBA00022771"/>
    </source>
</evidence>
<accession>A0AAN8MFH9</accession>
<evidence type="ECO:0000259" key="8">
    <source>
        <dbReference type="PROSITE" id="PS51872"/>
    </source>
</evidence>
<feature type="compositionally biased region" description="Basic and acidic residues" evidence="7">
    <location>
        <begin position="347"/>
        <end position="368"/>
    </location>
</feature>
<dbReference type="GO" id="GO:0007088">
    <property type="term" value="P:regulation of mitotic nuclear division"/>
    <property type="evidence" value="ECO:0007669"/>
    <property type="project" value="InterPro"/>
</dbReference>
<evidence type="ECO:0000256" key="5">
    <source>
        <dbReference type="ARBA" id="ARBA00022833"/>
    </source>
</evidence>
<protein>
    <recommendedName>
        <fullName evidence="8">ZBR-type domain-containing protein</fullName>
    </recommendedName>
</protein>
<dbReference type="InterPro" id="IPR047147">
    <property type="entry name" value="FBX5_43"/>
</dbReference>
<dbReference type="GO" id="GO:0045835">
    <property type="term" value="P:negative regulation of meiotic nuclear division"/>
    <property type="evidence" value="ECO:0007669"/>
    <property type="project" value="InterPro"/>
</dbReference>
<keyword evidence="2" id="KW-0479">Metal-binding</keyword>
<evidence type="ECO:0000313" key="9">
    <source>
        <dbReference type="EMBL" id="KAK6325962.1"/>
    </source>
</evidence>
<evidence type="ECO:0000256" key="2">
    <source>
        <dbReference type="ARBA" id="ARBA00022723"/>
    </source>
</evidence>
<dbReference type="FunFam" id="2.20.25.20:FF:000006">
    <property type="entry name" value="F-box only protein 5"/>
    <property type="match status" value="1"/>
</dbReference>
<keyword evidence="10" id="KW-1185">Reference proteome</keyword>
<keyword evidence="5" id="KW-0862">Zinc</keyword>
<dbReference type="EMBL" id="JAGTTL010000002">
    <property type="protein sequence ID" value="KAK6325962.1"/>
    <property type="molecule type" value="Genomic_DNA"/>
</dbReference>
<dbReference type="Gene3D" id="2.20.25.20">
    <property type="match status" value="1"/>
</dbReference>
<evidence type="ECO:0000256" key="4">
    <source>
        <dbReference type="ARBA" id="ARBA00022786"/>
    </source>
</evidence>
<organism evidence="9 10">
    <name type="scientific">Coregonus suidteri</name>
    <dbReference type="NCBI Taxonomy" id="861788"/>
    <lineage>
        <taxon>Eukaryota</taxon>
        <taxon>Metazoa</taxon>
        <taxon>Chordata</taxon>
        <taxon>Craniata</taxon>
        <taxon>Vertebrata</taxon>
        <taxon>Euteleostomi</taxon>
        <taxon>Actinopterygii</taxon>
        <taxon>Neopterygii</taxon>
        <taxon>Teleostei</taxon>
        <taxon>Protacanthopterygii</taxon>
        <taxon>Salmoniformes</taxon>
        <taxon>Salmonidae</taxon>
        <taxon>Coregoninae</taxon>
        <taxon>Coregonus</taxon>
    </lineage>
</organism>
<reference evidence="9 10" key="1">
    <citation type="submission" date="2021-04" db="EMBL/GenBank/DDBJ databases">
        <authorList>
            <person name="De Guttry C."/>
            <person name="Zahm M."/>
            <person name="Klopp C."/>
            <person name="Cabau C."/>
            <person name="Louis A."/>
            <person name="Berthelot C."/>
            <person name="Parey E."/>
            <person name="Roest Crollius H."/>
            <person name="Montfort J."/>
            <person name="Robinson-Rechavi M."/>
            <person name="Bucao C."/>
            <person name="Bouchez O."/>
            <person name="Gislard M."/>
            <person name="Lluch J."/>
            <person name="Milhes M."/>
            <person name="Lampietro C."/>
            <person name="Lopez Roques C."/>
            <person name="Donnadieu C."/>
            <person name="Braasch I."/>
            <person name="Desvignes T."/>
            <person name="Postlethwait J."/>
            <person name="Bobe J."/>
            <person name="Wedekind C."/>
            <person name="Guiguen Y."/>
        </authorList>
    </citation>
    <scope>NUCLEOTIDE SEQUENCE [LARGE SCALE GENOMIC DNA]</scope>
    <source>
        <strain evidence="9">Cs_M1</strain>
        <tissue evidence="9">Blood</tissue>
    </source>
</reference>
<keyword evidence="3 6" id="KW-0863">Zinc-finger</keyword>
<feature type="region of interest" description="Disordered" evidence="7">
    <location>
        <begin position="341"/>
        <end position="384"/>
    </location>
</feature>
<dbReference type="PROSITE" id="PS51872">
    <property type="entry name" value="ZF_ZBR"/>
    <property type="match status" value="1"/>
</dbReference>
<feature type="compositionally biased region" description="Low complexity" evidence="7">
    <location>
        <begin position="584"/>
        <end position="598"/>
    </location>
</feature>
<gene>
    <name evidence="9" type="ORF">J4Q44_G00016060</name>
</gene>
<proteinExistence type="predicted"/>
<evidence type="ECO:0000256" key="6">
    <source>
        <dbReference type="PROSITE-ProRule" id="PRU01220"/>
    </source>
</evidence>
<comment type="pathway">
    <text evidence="1">Protein modification; protein ubiquitination.</text>
</comment>
<feature type="domain" description="ZBR-type" evidence="8">
    <location>
        <begin position="631"/>
        <end position="679"/>
    </location>
</feature>
<dbReference type="CDD" id="cd20365">
    <property type="entry name" value="BRcat_RBR_FBXO43"/>
    <property type="match status" value="1"/>
</dbReference>
<evidence type="ECO:0000313" key="10">
    <source>
        <dbReference type="Proteomes" id="UP001356427"/>
    </source>
</evidence>
<feature type="compositionally biased region" description="Polar residues" evidence="7">
    <location>
        <begin position="599"/>
        <end position="609"/>
    </location>
</feature>
<feature type="region of interest" description="Disordered" evidence="7">
    <location>
        <begin position="265"/>
        <end position="311"/>
    </location>
</feature>
<feature type="region of interest" description="Disordered" evidence="7">
    <location>
        <begin position="581"/>
        <end position="609"/>
    </location>
</feature>
<feature type="compositionally biased region" description="Low complexity" evidence="7">
    <location>
        <begin position="265"/>
        <end position="274"/>
    </location>
</feature>
<dbReference type="PANTHER" id="PTHR15493:SF1">
    <property type="entry name" value="F-BOX ONLY PROTEIN 43"/>
    <property type="match status" value="1"/>
</dbReference>
<name>A0AAN8MFH9_9TELE</name>
<dbReference type="GO" id="GO:0008270">
    <property type="term" value="F:zinc ion binding"/>
    <property type="evidence" value="ECO:0007669"/>
    <property type="project" value="UniProtKB-KW"/>
</dbReference>
<dbReference type="Proteomes" id="UP001356427">
    <property type="component" value="Unassembled WGS sequence"/>
</dbReference>
<dbReference type="InterPro" id="IPR044064">
    <property type="entry name" value="ZF_ZBR"/>
</dbReference>
<dbReference type="AlphaFoldDB" id="A0AAN8MFH9"/>